<dbReference type="EMBL" id="VSTH01000013">
    <property type="protein sequence ID" value="TYO68133.1"/>
    <property type="molecule type" value="Genomic_DNA"/>
</dbReference>
<accession>A0A5S4YVN7</accession>
<keyword evidence="2" id="KW-1185">Reference proteome</keyword>
<organism evidence="1 2">
    <name type="scientific">Bradyrhizobium hipponense</name>
    <dbReference type="NCBI Taxonomy" id="2605638"/>
    <lineage>
        <taxon>Bacteria</taxon>
        <taxon>Pseudomonadati</taxon>
        <taxon>Pseudomonadota</taxon>
        <taxon>Alphaproteobacteria</taxon>
        <taxon>Hyphomicrobiales</taxon>
        <taxon>Nitrobacteraceae</taxon>
        <taxon>Bradyrhizobium</taxon>
    </lineage>
</organism>
<evidence type="ECO:0000313" key="2">
    <source>
        <dbReference type="Proteomes" id="UP000324797"/>
    </source>
</evidence>
<comment type="caution">
    <text evidence="1">The sequence shown here is derived from an EMBL/GenBank/DDBJ whole genome shotgun (WGS) entry which is preliminary data.</text>
</comment>
<dbReference type="Proteomes" id="UP000324797">
    <property type="component" value="Unassembled WGS sequence"/>
</dbReference>
<reference evidence="1 2" key="1">
    <citation type="submission" date="2019-08" db="EMBL/GenBank/DDBJ databases">
        <title>Bradyrhizobium hipponensis sp. nov., a rhizobium isolated from a Lupinus angustifolius root nodule in Tunisia.</title>
        <authorList>
            <person name="Off K."/>
            <person name="Rejili M."/>
            <person name="Mars M."/>
            <person name="Brachmann A."/>
            <person name="Marin M."/>
        </authorList>
    </citation>
    <scope>NUCLEOTIDE SEQUENCE [LARGE SCALE GENOMIC DNA]</scope>
    <source>
        <strain evidence="2">aSej3</strain>
    </source>
</reference>
<dbReference type="AlphaFoldDB" id="A0A5S4YVN7"/>
<evidence type="ECO:0000313" key="1">
    <source>
        <dbReference type="EMBL" id="TYO68133.1"/>
    </source>
</evidence>
<name>A0A5S4YVN7_9BRAD</name>
<sequence>MESRPSSWSVRRTRWNSRRSLHSSLRAKRSNPDCFRGGILDCFVARAPRNDGARMLHAC</sequence>
<gene>
    <name evidence="1" type="ORF">FXV83_02450</name>
</gene>
<protein>
    <submittedName>
        <fullName evidence="1">Uncharacterized protein</fullName>
    </submittedName>
</protein>
<proteinExistence type="predicted"/>